<name>A0A8H7D432_9AGAR</name>
<evidence type="ECO:0000256" key="1">
    <source>
        <dbReference type="SAM" id="MobiDB-lite"/>
    </source>
</evidence>
<dbReference type="PANTHER" id="PTHR46579">
    <property type="entry name" value="F5/8 TYPE C DOMAIN-CONTAINING PROTEIN-RELATED"/>
    <property type="match status" value="1"/>
</dbReference>
<dbReference type="PANTHER" id="PTHR46579:SF1">
    <property type="entry name" value="F5_8 TYPE C DOMAIN-CONTAINING PROTEIN"/>
    <property type="match status" value="1"/>
</dbReference>
<feature type="compositionally biased region" description="Low complexity" evidence="1">
    <location>
        <begin position="156"/>
        <end position="168"/>
    </location>
</feature>
<feature type="region of interest" description="Disordered" evidence="1">
    <location>
        <begin position="650"/>
        <end position="677"/>
    </location>
</feature>
<dbReference type="Proteomes" id="UP000623467">
    <property type="component" value="Unassembled WGS sequence"/>
</dbReference>
<accession>A0A8H7D432</accession>
<feature type="compositionally biased region" description="Basic and acidic residues" evidence="1">
    <location>
        <begin position="142"/>
        <end position="154"/>
    </location>
</feature>
<protein>
    <recommendedName>
        <fullName evidence="4">Transposase</fullName>
    </recommendedName>
</protein>
<feature type="region of interest" description="Disordered" evidence="1">
    <location>
        <begin position="138"/>
        <end position="168"/>
    </location>
</feature>
<comment type="caution">
    <text evidence="2">The sequence shown here is derived from an EMBL/GenBank/DDBJ whole genome shotgun (WGS) entry which is preliminary data.</text>
</comment>
<reference evidence="2" key="1">
    <citation type="submission" date="2020-05" db="EMBL/GenBank/DDBJ databases">
        <title>Mycena genomes resolve the evolution of fungal bioluminescence.</title>
        <authorList>
            <person name="Tsai I.J."/>
        </authorList>
    </citation>
    <scope>NUCLEOTIDE SEQUENCE</scope>
    <source>
        <strain evidence="2">160909Yilan</strain>
    </source>
</reference>
<dbReference type="EMBL" id="JACAZH010000009">
    <property type="protein sequence ID" value="KAF7358647.1"/>
    <property type="molecule type" value="Genomic_DNA"/>
</dbReference>
<organism evidence="2 3">
    <name type="scientific">Mycena sanguinolenta</name>
    <dbReference type="NCBI Taxonomy" id="230812"/>
    <lineage>
        <taxon>Eukaryota</taxon>
        <taxon>Fungi</taxon>
        <taxon>Dikarya</taxon>
        <taxon>Basidiomycota</taxon>
        <taxon>Agaricomycotina</taxon>
        <taxon>Agaricomycetes</taxon>
        <taxon>Agaricomycetidae</taxon>
        <taxon>Agaricales</taxon>
        <taxon>Marasmiineae</taxon>
        <taxon>Mycenaceae</taxon>
        <taxon>Mycena</taxon>
    </lineage>
</organism>
<feature type="compositionally biased region" description="Acidic residues" evidence="1">
    <location>
        <begin position="656"/>
        <end position="671"/>
    </location>
</feature>
<evidence type="ECO:0008006" key="4">
    <source>
        <dbReference type="Google" id="ProtNLM"/>
    </source>
</evidence>
<evidence type="ECO:0000313" key="2">
    <source>
        <dbReference type="EMBL" id="KAF7358647.1"/>
    </source>
</evidence>
<dbReference type="AlphaFoldDB" id="A0A8H7D432"/>
<sequence>MLPPLDAIEIGPVTMVRTEPGRTPSMSGSSAESNAAGFPGFGPKAIPSGGMGNFVSGKQLSSQEHFEFAGGGQAVSVSSIGSFNRMPPMTRPDPLDVHPEGKKDYKLCFCRSHDCGAKTWRRTADGAVRMGKWYTKSTVSKHQKEDEARVKDGRLPPAHTAAAETPPVPMVVNYNPPRALEVVKNQDRGLAAARRRLAFLACTLVAWLHIICGLSRDASSRVLKVLGLIIGMITAPGDDYHIPQDVRTAVAHLSIEPVITRSICCPTCFRAYSLESLPQTCFARKTSGSDPCNTPLWVERQTRAGCKVVPRRLYSMQNFHSWLSHFLSRPGMEELLRKSHLHRPNPNKMTSIWDSPAWQSLGTFTSGRNNLVFSWYIDWFNPFMNKIAGKSASCGAIIAVCLNLPYEMWHLPENAFFAGMTPPPKEPTVTTINALNDPIMAQFEEMWHGKMVPTHEHPEGDFYRAAIIPAIGDLMALKKALGCAGHRSHNFCSYCKLKRSEIDRLDYENWEPRQGAEVLYWSKAWLVAGTDKARKEIFWEHGCRWLSDKTLTYRDPVKHTVLGPMHNILEGILQHHCRLKWGIGSDAKARSATIFDEASASDSDVEMMDVDEDTIEAELEDLHWDSATQGDAPGSLIRYSSFLFAPPSDDNAMELPTEEEEEEDFDDDDEYERGTPSQKVFDNEAMAFIHACLAAVMIPSWMDRPPINLGEKAHGKLKADNWFVLFTVLFPMFIPELWHHPSSLQKDLKLLANFHDLVGATNTLCALEMTPADPPQYTRYYLRYLQSSQSLFPGLTTRPNHHYAIHNGEQMRWWGPLMKLSEFMYESHNGSLQKIKTNNHMWELDLTMLRQMCRRGRLLAAISDSAKTPDSKSPVVEAMRVLSPGNQVSATSETLKQVSPGEEPAYNGLGDILDATIYEMILGYWNRNYAPPYIRAADLTFDLLNVGVKVLPSRAVEHTEFKHNTRLFGAFGKHQANSSISFYNPFTGGKDFGYIESVWNMALEGQIRTFVVVQPHTAVSPADNAKAPYAACPGFKCFLCYTNPAPPRPGLIVELRHIISHVACFERPAGTYGIEEEITIFNDS</sequence>
<dbReference type="OrthoDB" id="3247418at2759"/>
<gene>
    <name evidence="2" type="ORF">MSAN_01203500</name>
</gene>
<keyword evidence="3" id="KW-1185">Reference proteome</keyword>
<evidence type="ECO:0000313" key="3">
    <source>
        <dbReference type="Proteomes" id="UP000623467"/>
    </source>
</evidence>
<proteinExistence type="predicted"/>